<feature type="transmembrane region" description="Helical" evidence="1">
    <location>
        <begin position="50"/>
        <end position="69"/>
    </location>
</feature>
<organism evidence="2 3">
    <name type="scientific">Pseudoalteromonas rubra</name>
    <dbReference type="NCBI Taxonomy" id="43658"/>
    <lineage>
        <taxon>Bacteria</taxon>
        <taxon>Pseudomonadati</taxon>
        <taxon>Pseudomonadota</taxon>
        <taxon>Gammaproteobacteria</taxon>
        <taxon>Alteromonadales</taxon>
        <taxon>Pseudoalteromonadaceae</taxon>
        <taxon>Pseudoalteromonas</taxon>
    </lineage>
</organism>
<reference evidence="2 3" key="1">
    <citation type="journal article" date="2015" name="BMC Genomics">
        <title>Genome mining reveals unlocked bioactive potential of marine Gram-negative bacteria.</title>
        <authorList>
            <person name="Machado H."/>
            <person name="Sonnenschein E.C."/>
            <person name="Melchiorsen J."/>
            <person name="Gram L."/>
        </authorList>
    </citation>
    <scope>NUCLEOTIDE SEQUENCE [LARGE SCALE GENOMIC DNA]</scope>
    <source>
        <strain evidence="2 3">S2471</strain>
    </source>
</reference>
<dbReference type="RefSeq" id="WP_046003289.1">
    <property type="nucleotide sequence ID" value="NZ_JXYA01000002.1"/>
</dbReference>
<keyword evidence="3" id="KW-1185">Reference proteome</keyword>
<keyword evidence="1" id="KW-1133">Transmembrane helix</keyword>
<dbReference type="EMBL" id="JXYA01000002">
    <property type="protein sequence ID" value="KJZ13135.1"/>
    <property type="molecule type" value="Genomic_DNA"/>
</dbReference>
<proteinExistence type="predicted"/>
<dbReference type="OrthoDB" id="8685152at2"/>
<dbReference type="AlphaFoldDB" id="A0A0F4R0T7"/>
<keyword evidence="1" id="KW-0472">Membrane</keyword>
<comment type="caution">
    <text evidence="2">The sequence shown here is derived from an EMBL/GenBank/DDBJ whole genome shotgun (WGS) entry which is preliminary data.</text>
</comment>
<sequence>MAIAQCPSCNKPISSKHKTCPHCDFDVANMDEESLHREAVRKRVRKQQKIMNYSFLALILFLGGFLYMYWQQPVEGTWEMLATQCAIGVGLIWYLVNRVILVVLKKKK</sequence>
<dbReference type="PATRIC" id="fig|43658.5.peg.421"/>
<dbReference type="Proteomes" id="UP000033452">
    <property type="component" value="Unassembled WGS sequence"/>
</dbReference>
<name>A0A0F4R0T7_9GAMM</name>
<keyword evidence="1" id="KW-0812">Transmembrane</keyword>
<evidence type="ECO:0000256" key="1">
    <source>
        <dbReference type="SAM" id="Phobius"/>
    </source>
</evidence>
<gene>
    <name evidence="2" type="ORF">TW77_02045</name>
</gene>
<evidence type="ECO:0000313" key="3">
    <source>
        <dbReference type="Proteomes" id="UP000033452"/>
    </source>
</evidence>
<evidence type="ECO:0000313" key="2">
    <source>
        <dbReference type="EMBL" id="KJZ13135.1"/>
    </source>
</evidence>
<accession>A0A0F4R0T7</accession>
<evidence type="ECO:0008006" key="4">
    <source>
        <dbReference type="Google" id="ProtNLM"/>
    </source>
</evidence>
<feature type="transmembrane region" description="Helical" evidence="1">
    <location>
        <begin position="81"/>
        <end position="104"/>
    </location>
</feature>
<protein>
    <recommendedName>
        <fullName evidence="4">Zinc ribbon domain-containing protein</fullName>
    </recommendedName>
</protein>